<dbReference type="CDD" id="cd05236">
    <property type="entry name" value="FAR-N_SDR_e"/>
    <property type="match status" value="1"/>
</dbReference>
<keyword evidence="4 10" id="KW-0812">Transmembrane</keyword>
<comment type="similarity">
    <text evidence="2 10">Belongs to the fatty acyl-CoA reductase family.</text>
</comment>
<keyword evidence="5 10" id="KW-0521">NADP</keyword>
<dbReference type="Proteomes" id="UP001431783">
    <property type="component" value="Unassembled WGS sequence"/>
</dbReference>
<keyword evidence="7 10" id="KW-0443">Lipid metabolism</keyword>
<organism evidence="13 14">
    <name type="scientific">Henosepilachna vigintioctopunctata</name>
    <dbReference type="NCBI Taxonomy" id="420089"/>
    <lineage>
        <taxon>Eukaryota</taxon>
        <taxon>Metazoa</taxon>
        <taxon>Ecdysozoa</taxon>
        <taxon>Arthropoda</taxon>
        <taxon>Hexapoda</taxon>
        <taxon>Insecta</taxon>
        <taxon>Pterygota</taxon>
        <taxon>Neoptera</taxon>
        <taxon>Endopterygota</taxon>
        <taxon>Coleoptera</taxon>
        <taxon>Polyphaga</taxon>
        <taxon>Cucujiformia</taxon>
        <taxon>Coccinelloidea</taxon>
        <taxon>Coccinellidae</taxon>
        <taxon>Epilachninae</taxon>
        <taxon>Epilachnini</taxon>
        <taxon>Henosepilachna</taxon>
    </lineage>
</organism>
<keyword evidence="3 10" id="KW-0444">Lipid biosynthesis</keyword>
<evidence type="ECO:0000259" key="12">
    <source>
        <dbReference type="Pfam" id="PF07993"/>
    </source>
</evidence>
<evidence type="ECO:0000313" key="14">
    <source>
        <dbReference type="Proteomes" id="UP001431783"/>
    </source>
</evidence>
<dbReference type="InterPro" id="IPR026055">
    <property type="entry name" value="FAR"/>
</dbReference>
<proteinExistence type="inferred from homology"/>
<sequence length="500" mass="57580">MAATDIAKQPDRIAEMFRGSTVFITGGSGFLGKVLIEKLLRCCTGIKKIYILIRNKKGKAPKERIHDIFNNALYDTLRNSNPDAFKKCEAIAGDVTEIDLGISPEDRKKLQEEVEFFYHSAATTRFDDTMKYAVLMNTRGTKFALDLAAECKKLKCFIHVSTAYVNPLEDVLHEQYYPPPADPYEVLNSINWIKEDSMGKVTKELLGDIPNTYTFTKALAEALVYDQMKKLPAIIMRPSVVLPIYKDPLPGWCNNLQGPMGLFVGAGKGIIRSMYMDSKSHADLIPADVCVNGMLCAAWYHVNISKEQRFFHLTSSSDYQFSWEEIIELGKEVITTRIPFNQVVWYPGGSMKKSRLHHEICFYLFQIIPALFIDLLLMILGYKPVLYQIQRRIEKGGDMFEYYTAKAWNFTNDKSKVARELMNKHERQIYVMDGEGLELKDYFENCIHTVRKTILKETDDMLPAARRNMKIMWAVDKICKGLFFYFLFLYLYRGFRALVH</sequence>
<feature type="transmembrane region" description="Helical" evidence="10">
    <location>
        <begin position="362"/>
        <end position="382"/>
    </location>
</feature>
<dbReference type="EMBL" id="JARQZJ010000035">
    <property type="protein sequence ID" value="KAK9875977.1"/>
    <property type="molecule type" value="Genomic_DNA"/>
</dbReference>
<dbReference type="GO" id="GO:0016020">
    <property type="term" value="C:membrane"/>
    <property type="evidence" value="ECO:0007669"/>
    <property type="project" value="UniProtKB-SubCell"/>
</dbReference>
<dbReference type="CDD" id="cd09071">
    <property type="entry name" value="FAR_C"/>
    <property type="match status" value="1"/>
</dbReference>
<dbReference type="InterPro" id="IPR036291">
    <property type="entry name" value="NAD(P)-bd_dom_sf"/>
</dbReference>
<evidence type="ECO:0000256" key="9">
    <source>
        <dbReference type="ARBA" id="ARBA00052530"/>
    </source>
</evidence>
<evidence type="ECO:0000256" key="8">
    <source>
        <dbReference type="ARBA" id="ARBA00023136"/>
    </source>
</evidence>
<dbReference type="PANTHER" id="PTHR11011:SF61">
    <property type="entry name" value="FATTY ACYL-COA REDUCTASE"/>
    <property type="match status" value="1"/>
</dbReference>
<dbReference type="GO" id="GO:0035336">
    <property type="term" value="P:long-chain fatty-acyl-CoA metabolic process"/>
    <property type="evidence" value="ECO:0007669"/>
    <property type="project" value="TreeGrafter"/>
</dbReference>
<evidence type="ECO:0000256" key="3">
    <source>
        <dbReference type="ARBA" id="ARBA00022516"/>
    </source>
</evidence>
<feature type="transmembrane region" description="Helical" evidence="10">
    <location>
        <begin position="471"/>
        <end position="492"/>
    </location>
</feature>
<accession>A0AAW1U5P5</accession>
<comment type="function">
    <text evidence="10">Catalyzes the reduction of fatty acyl-CoA to fatty alcohols.</text>
</comment>
<evidence type="ECO:0000256" key="5">
    <source>
        <dbReference type="ARBA" id="ARBA00022857"/>
    </source>
</evidence>
<dbReference type="Gene3D" id="3.40.50.720">
    <property type="entry name" value="NAD(P)-binding Rossmann-like Domain"/>
    <property type="match status" value="1"/>
</dbReference>
<keyword evidence="10" id="KW-0560">Oxidoreductase</keyword>
<dbReference type="Pfam" id="PF03015">
    <property type="entry name" value="Sterile"/>
    <property type="match status" value="1"/>
</dbReference>
<comment type="caution">
    <text evidence="13">The sequence shown here is derived from an EMBL/GenBank/DDBJ whole genome shotgun (WGS) entry which is preliminary data.</text>
</comment>
<evidence type="ECO:0000313" key="13">
    <source>
        <dbReference type="EMBL" id="KAK9875977.1"/>
    </source>
</evidence>
<comment type="catalytic activity">
    <reaction evidence="9 10">
        <text>a long-chain fatty acyl-CoA + 2 NADPH + 2 H(+) = a long-chain primary fatty alcohol + 2 NADP(+) + CoA</text>
        <dbReference type="Rhea" id="RHEA:52716"/>
        <dbReference type="ChEBI" id="CHEBI:15378"/>
        <dbReference type="ChEBI" id="CHEBI:57287"/>
        <dbReference type="ChEBI" id="CHEBI:57783"/>
        <dbReference type="ChEBI" id="CHEBI:58349"/>
        <dbReference type="ChEBI" id="CHEBI:77396"/>
        <dbReference type="ChEBI" id="CHEBI:83139"/>
        <dbReference type="EC" id="1.2.1.84"/>
    </reaction>
</comment>
<dbReference type="PANTHER" id="PTHR11011">
    <property type="entry name" value="MALE STERILITY PROTEIN 2-RELATED"/>
    <property type="match status" value="1"/>
</dbReference>
<comment type="subcellular location">
    <subcellularLocation>
        <location evidence="1">Membrane</location>
        <topology evidence="1">Multi-pass membrane protein</topology>
    </subcellularLocation>
</comment>
<dbReference type="GO" id="GO:0080019">
    <property type="term" value="F:alcohol-forming very long-chain fatty acyl-CoA reductase activity"/>
    <property type="evidence" value="ECO:0007669"/>
    <property type="project" value="InterPro"/>
</dbReference>
<evidence type="ECO:0000256" key="4">
    <source>
        <dbReference type="ARBA" id="ARBA00022692"/>
    </source>
</evidence>
<protein>
    <recommendedName>
        <fullName evidence="10">Fatty acyl-CoA reductase</fullName>
        <ecNumber evidence="10">1.2.1.84</ecNumber>
    </recommendedName>
</protein>
<evidence type="ECO:0000256" key="7">
    <source>
        <dbReference type="ARBA" id="ARBA00023098"/>
    </source>
</evidence>
<dbReference type="GO" id="GO:0102965">
    <property type="term" value="F:alcohol-forming long-chain fatty acyl-CoA reductase activity"/>
    <property type="evidence" value="ECO:0007669"/>
    <property type="project" value="UniProtKB-EC"/>
</dbReference>
<keyword evidence="6 10" id="KW-1133">Transmembrane helix</keyword>
<dbReference type="FunFam" id="3.40.50.720:FF:000143">
    <property type="entry name" value="Fatty acyl-CoA reductase"/>
    <property type="match status" value="1"/>
</dbReference>
<feature type="domain" description="Thioester reductase (TE)" evidence="12">
    <location>
        <begin position="24"/>
        <end position="294"/>
    </location>
</feature>
<evidence type="ECO:0000259" key="11">
    <source>
        <dbReference type="Pfam" id="PF03015"/>
    </source>
</evidence>
<evidence type="ECO:0000256" key="10">
    <source>
        <dbReference type="RuleBase" id="RU363097"/>
    </source>
</evidence>
<dbReference type="GO" id="GO:0005777">
    <property type="term" value="C:peroxisome"/>
    <property type="evidence" value="ECO:0007669"/>
    <property type="project" value="TreeGrafter"/>
</dbReference>
<dbReference type="InterPro" id="IPR033640">
    <property type="entry name" value="FAR_C"/>
</dbReference>
<feature type="domain" description="Fatty acyl-CoA reductase C-terminal" evidence="11">
    <location>
        <begin position="365"/>
        <end position="457"/>
    </location>
</feature>
<dbReference type="EC" id="1.2.1.84" evidence="10"/>
<name>A0AAW1U5P5_9CUCU</name>
<gene>
    <name evidence="13" type="ORF">WA026_011078</name>
</gene>
<keyword evidence="14" id="KW-1185">Reference proteome</keyword>
<evidence type="ECO:0000256" key="1">
    <source>
        <dbReference type="ARBA" id="ARBA00004141"/>
    </source>
</evidence>
<evidence type="ECO:0000256" key="2">
    <source>
        <dbReference type="ARBA" id="ARBA00005928"/>
    </source>
</evidence>
<keyword evidence="8 10" id="KW-0472">Membrane</keyword>
<reference evidence="13 14" key="1">
    <citation type="submission" date="2023-03" db="EMBL/GenBank/DDBJ databases">
        <title>Genome insight into feeding habits of ladybird beetles.</title>
        <authorList>
            <person name="Li H.-S."/>
            <person name="Huang Y.-H."/>
            <person name="Pang H."/>
        </authorList>
    </citation>
    <scope>NUCLEOTIDE SEQUENCE [LARGE SCALE GENOMIC DNA]</scope>
    <source>
        <strain evidence="13">SYSU_2023b</strain>
        <tissue evidence="13">Whole body</tissue>
    </source>
</reference>
<dbReference type="AlphaFoldDB" id="A0AAW1U5P5"/>
<dbReference type="InterPro" id="IPR013120">
    <property type="entry name" value="FAR_NAD-bd"/>
</dbReference>
<dbReference type="SUPFAM" id="SSF51735">
    <property type="entry name" value="NAD(P)-binding Rossmann-fold domains"/>
    <property type="match status" value="1"/>
</dbReference>
<evidence type="ECO:0000256" key="6">
    <source>
        <dbReference type="ARBA" id="ARBA00022989"/>
    </source>
</evidence>
<dbReference type="Pfam" id="PF07993">
    <property type="entry name" value="NAD_binding_4"/>
    <property type="match status" value="1"/>
</dbReference>